<keyword evidence="9" id="KW-0376">Hydrogen peroxide</keyword>
<evidence type="ECO:0000256" key="11">
    <source>
        <dbReference type="PIRSR" id="PIRSR600823-3"/>
    </source>
</evidence>
<dbReference type="GO" id="GO:0020037">
    <property type="term" value="F:heme binding"/>
    <property type="evidence" value="ECO:0007669"/>
    <property type="project" value="InterPro"/>
</dbReference>
<evidence type="ECO:0000313" key="16">
    <source>
        <dbReference type="Proteomes" id="UP000479710"/>
    </source>
</evidence>
<comment type="cofactor">
    <cofactor evidence="2">
        <name>heme b</name>
        <dbReference type="ChEBI" id="CHEBI:60344"/>
    </cofactor>
</comment>
<keyword evidence="16" id="KW-1185">Reference proteome</keyword>
<keyword evidence="6 11" id="KW-0106">Calcium</keyword>
<name>A0A6G1BKA7_9ORYZ</name>
<dbReference type="InterPro" id="IPR000823">
    <property type="entry name" value="Peroxidase_pln"/>
</dbReference>
<sequence length="75" mass="8382">MARPSSWWMALLIVAAVAQLGASDLRPDYYNSTCPNVESIVLGVVKDKMQATIRTIGSTVRLFFHDCFVDVQTIY</sequence>
<reference evidence="15 16" key="1">
    <citation type="submission" date="2019-11" db="EMBL/GenBank/DDBJ databases">
        <title>Whole genome sequence of Oryza granulata.</title>
        <authorList>
            <person name="Li W."/>
        </authorList>
    </citation>
    <scope>NUCLEOTIDE SEQUENCE [LARGE SCALE GENOMIC DNA]</scope>
    <source>
        <strain evidence="16">cv. Menghai</strain>
        <tissue evidence="15">Leaf</tissue>
    </source>
</reference>
<dbReference type="PANTHER" id="PTHR31517">
    <property type="match status" value="1"/>
</dbReference>
<dbReference type="PRINTS" id="PR00461">
    <property type="entry name" value="PLPEROXIDASE"/>
</dbReference>
<evidence type="ECO:0000259" key="14">
    <source>
        <dbReference type="PROSITE" id="PS50873"/>
    </source>
</evidence>
<comment type="caution">
    <text evidence="15">The sequence shown here is derived from an EMBL/GenBank/DDBJ whole genome shotgun (WGS) entry which is preliminary data.</text>
</comment>
<dbReference type="PANTHER" id="PTHR31517:SF8">
    <property type="entry name" value="PEROXIDASE"/>
    <property type="match status" value="1"/>
</dbReference>
<dbReference type="InterPro" id="IPR002016">
    <property type="entry name" value="Haem_peroxidase"/>
</dbReference>
<dbReference type="OrthoDB" id="692791at2759"/>
<evidence type="ECO:0000313" key="15">
    <source>
        <dbReference type="EMBL" id="KAF0888389.1"/>
    </source>
</evidence>
<proteinExistence type="predicted"/>
<evidence type="ECO:0000256" key="7">
    <source>
        <dbReference type="ARBA" id="ARBA00023002"/>
    </source>
</evidence>
<protein>
    <recommendedName>
        <fullName evidence="14">Plant heme peroxidase family profile domain-containing protein</fullName>
    </recommendedName>
</protein>
<evidence type="ECO:0000256" key="6">
    <source>
        <dbReference type="ARBA" id="ARBA00022837"/>
    </source>
</evidence>
<evidence type="ECO:0000256" key="5">
    <source>
        <dbReference type="ARBA" id="ARBA00022723"/>
    </source>
</evidence>
<dbReference type="Gene3D" id="1.10.520.10">
    <property type="match status" value="1"/>
</dbReference>
<feature type="signal peptide" evidence="13">
    <location>
        <begin position="1"/>
        <end position="23"/>
    </location>
</feature>
<keyword evidence="13" id="KW-0732">Signal</keyword>
<evidence type="ECO:0000256" key="1">
    <source>
        <dbReference type="ARBA" id="ARBA00000189"/>
    </source>
</evidence>
<keyword evidence="7" id="KW-0560">Oxidoreductase</keyword>
<comment type="cofactor">
    <cofactor evidence="11">
        <name>Ca(2+)</name>
        <dbReference type="ChEBI" id="CHEBI:29108"/>
    </cofactor>
    <text evidence="11">Binds 2 calcium ions per subunit.</text>
</comment>
<dbReference type="SUPFAM" id="SSF48113">
    <property type="entry name" value="Heme-dependent peroxidases"/>
    <property type="match status" value="1"/>
</dbReference>
<keyword evidence="5 11" id="KW-0479">Metal-binding</keyword>
<accession>A0A6G1BKA7</accession>
<feature type="domain" description="Plant heme peroxidase family profile" evidence="14">
    <location>
        <begin position="24"/>
        <end position="70"/>
    </location>
</feature>
<organism evidence="15 16">
    <name type="scientific">Oryza meyeriana var. granulata</name>
    <dbReference type="NCBI Taxonomy" id="110450"/>
    <lineage>
        <taxon>Eukaryota</taxon>
        <taxon>Viridiplantae</taxon>
        <taxon>Streptophyta</taxon>
        <taxon>Embryophyta</taxon>
        <taxon>Tracheophyta</taxon>
        <taxon>Spermatophyta</taxon>
        <taxon>Magnoliopsida</taxon>
        <taxon>Liliopsida</taxon>
        <taxon>Poales</taxon>
        <taxon>Poaceae</taxon>
        <taxon>BOP clade</taxon>
        <taxon>Oryzoideae</taxon>
        <taxon>Oryzeae</taxon>
        <taxon>Oryzinae</taxon>
        <taxon>Oryza</taxon>
        <taxon>Oryza meyeriana</taxon>
    </lineage>
</organism>
<evidence type="ECO:0000256" key="2">
    <source>
        <dbReference type="ARBA" id="ARBA00001970"/>
    </source>
</evidence>
<dbReference type="Proteomes" id="UP000479710">
    <property type="component" value="Unassembled WGS sequence"/>
</dbReference>
<evidence type="ECO:0000256" key="12">
    <source>
        <dbReference type="PIRSR" id="PIRSR600823-4"/>
    </source>
</evidence>
<evidence type="ECO:0000256" key="3">
    <source>
        <dbReference type="ARBA" id="ARBA00022559"/>
    </source>
</evidence>
<dbReference type="PROSITE" id="PS50873">
    <property type="entry name" value="PEROXIDASE_4"/>
    <property type="match status" value="1"/>
</dbReference>
<comment type="catalytic activity">
    <reaction evidence="1">
        <text>2 a phenolic donor + H2O2 = 2 a phenolic radical donor + 2 H2O</text>
        <dbReference type="Rhea" id="RHEA:56136"/>
        <dbReference type="ChEBI" id="CHEBI:15377"/>
        <dbReference type="ChEBI" id="CHEBI:16240"/>
        <dbReference type="ChEBI" id="CHEBI:139520"/>
        <dbReference type="ChEBI" id="CHEBI:139521"/>
        <dbReference type="EC" id="1.11.1.7"/>
    </reaction>
</comment>
<feature type="active site" description="Proton acceptor" evidence="10">
    <location>
        <position position="65"/>
    </location>
</feature>
<keyword evidence="8" id="KW-0408">Iron</keyword>
<dbReference type="GO" id="GO:0042744">
    <property type="term" value="P:hydrogen peroxide catabolic process"/>
    <property type="evidence" value="ECO:0007669"/>
    <property type="project" value="UniProtKB-KW"/>
</dbReference>
<evidence type="ECO:0000256" key="9">
    <source>
        <dbReference type="ARBA" id="ARBA00023324"/>
    </source>
</evidence>
<evidence type="ECO:0000256" key="10">
    <source>
        <dbReference type="PIRSR" id="PIRSR600823-1"/>
    </source>
</evidence>
<gene>
    <name evidence="15" type="ORF">E2562_014208</name>
</gene>
<evidence type="ECO:0000256" key="8">
    <source>
        <dbReference type="ARBA" id="ARBA00023004"/>
    </source>
</evidence>
<evidence type="ECO:0000256" key="4">
    <source>
        <dbReference type="ARBA" id="ARBA00022617"/>
    </source>
</evidence>
<dbReference type="GO" id="GO:0006979">
    <property type="term" value="P:response to oxidative stress"/>
    <property type="evidence" value="ECO:0007669"/>
    <property type="project" value="InterPro"/>
</dbReference>
<evidence type="ECO:0000256" key="13">
    <source>
        <dbReference type="SAM" id="SignalP"/>
    </source>
</evidence>
<dbReference type="AlphaFoldDB" id="A0A6G1BKA7"/>
<dbReference type="GO" id="GO:0046872">
    <property type="term" value="F:metal ion binding"/>
    <property type="evidence" value="ECO:0007669"/>
    <property type="project" value="UniProtKB-KW"/>
</dbReference>
<keyword evidence="4" id="KW-0349">Heme</keyword>
<feature type="binding site" evidence="11">
    <location>
        <position position="69"/>
    </location>
    <ligand>
        <name>Ca(2+)</name>
        <dbReference type="ChEBI" id="CHEBI:29108"/>
        <label>1</label>
    </ligand>
</feature>
<dbReference type="InterPro" id="IPR010255">
    <property type="entry name" value="Haem_peroxidase_sf"/>
</dbReference>
<dbReference type="EMBL" id="SPHZ02000012">
    <property type="protein sequence ID" value="KAF0888389.1"/>
    <property type="molecule type" value="Genomic_DNA"/>
</dbReference>
<keyword evidence="3" id="KW-0575">Peroxidase</keyword>
<feature type="chain" id="PRO_5026142832" description="Plant heme peroxidase family profile domain-containing protein" evidence="13">
    <location>
        <begin position="24"/>
        <end position="75"/>
    </location>
</feature>
<dbReference type="GO" id="GO:0140825">
    <property type="term" value="F:lactoperoxidase activity"/>
    <property type="evidence" value="ECO:0007669"/>
    <property type="project" value="UniProtKB-EC"/>
</dbReference>
<feature type="site" description="Transition state stabilizer" evidence="12">
    <location>
        <position position="61"/>
    </location>
</feature>
<feature type="binding site" evidence="11">
    <location>
        <position position="66"/>
    </location>
    <ligand>
        <name>Ca(2+)</name>
        <dbReference type="ChEBI" id="CHEBI:29108"/>
        <label>1</label>
    </ligand>
</feature>